<protein>
    <recommendedName>
        <fullName evidence="6">Dehydrogenase/reductase SDR family member 7</fullName>
    </recommendedName>
</protein>
<keyword evidence="3" id="KW-0472">Membrane</keyword>
<dbReference type="PROSITE" id="PS00061">
    <property type="entry name" value="ADH_SHORT"/>
    <property type="match status" value="1"/>
</dbReference>
<evidence type="ECO:0000256" key="2">
    <source>
        <dbReference type="RuleBase" id="RU000363"/>
    </source>
</evidence>
<dbReference type="InterPro" id="IPR036291">
    <property type="entry name" value="NAD(P)-bd_dom_sf"/>
</dbReference>
<sequence length="326" mass="37011">MFYIIGVIFVLYLFIWTILLVFVDCDLVLLWYLHFGKKLNEFRNKIIWVTGASSGIGEYLAIELAKSGAKIIITARSETNLEKVKKRCIEAGANEENISVLPFDLTEEVRLPEIFNKAVNCFGQLDILVNNAGRSQRASFDEIETKVDREIFDLNTFPAISLSRLAVKYFEESRIKGQIVATSSVAGLFAVPYSCSYNASKSALNAYLNTLRLETMDSNNLDVTILCPGPVFSNLLENCFTAKSGEKLGLQMNANDKRMTTERCAYLSAIAIANRLQEAWIAEFPCIFLVYINMYYPNFARWIVKRYGVKRLMNVRDSRQIVTKND</sequence>
<dbReference type="PRINTS" id="PR00080">
    <property type="entry name" value="SDRFAMILY"/>
</dbReference>
<evidence type="ECO:0008006" key="6">
    <source>
        <dbReference type="Google" id="ProtNLM"/>
    </source>
</evidence>
<comment type="similarity">
    <text evidence="2">Belongs to the short-chain dehydrogenases/reductases (SDR) family.</text>
</comment>
<reference evidence="4 5" key="1">
    <citation type="submission" date="2022-12" db="EMBL/GenBank/DDBJ databases">
        <title>Chromosome-level genome assembly of true bugs.</title>
        <authorList>
            <person name="Ma L."/>
            <person name="Li H."/>
        </authorList>
    </citation>
    <scope>NUCLEOTIDE SEQUENCE [LARGE SCALE GENOMIC DNA]</scope>
    <source>
        <strain evidence="4">Lab_2022b</strain>
    </source>
</reference>
<keyword evidence="5" id="KW-1185">Reference proteome</keyword>
<evidence type="ECO:0000256" key="3">
    <source>
        <dbReference type="SAM" id="Phobius"/>
    </source>
</evidence>
<accession>A0AAW1CRA5</accession>
<dbReference type="AlphaFoldDB" id="A0AAW1CRA5"/>
<dbReference type="InterPro" id="IPR020904">
    <property type="entry name" value="Sc_DH/Rdtase_CS"/>
</dbReference>
<feature type="transmembrane region" description="Helical" evidence="3">
    <location>
        <begin position="6"/>
        <end position="33"/>
    </location>
</feature>
<dbReference type="PANTHER" id="PTHR44269">
    <property type="entry name" value="DEHYDROGENASE/REDUCTASE SDR FAMILY MEMBER 7-RELATED"/>
    <property type="match status" value="1"/>
</dbReference>
<dbReference type="PANTHER" id="PTHR44269:SF1">
    <property type="entry name" value="DEHYDROGENASE_REDUCTASE SDR FAMILY MEMBER 7"/>
    <property type="match status" value="1"/>
</dbReference>
<organism evidence="4 5">
    <name type="scientific">Rhynocoris fuscipes</name>
    <dbReference type="NCBI Taxonomy" id="488301"/>
    <lineage>
        <taxon>Eukaryota</taxon>
        <taxon>Metazoa</taxon>
        <taxon>Ecdysozoa</taxon>
        <taxon>Arthropoda</taxon>
        <taxon>Hexapoda</taxon>
        <taxon>Insecta</taxon>
        <taxon>Pterygota</taxon>
        <taxon>Neoptera</taxon>
        <taxon>Paraneoptera</taxon>
        <taxon>Hemiptera</taxon>
        <taxon>Heteroptera</taxon>
        <taxon>Panheteroptera</taxon>
        <taxon>Cimicomorpha</taxon>
        <taxon>Reduviidae</taxon>
        <taxon>Harpactorinae</taxon>
        <taxon>Harpactorini</taxon>
        <taxon>Rhynocoris</taxon>
    </lineage>
</organism>
<keyword evidence="3" id="KW-0812">Transmembrane</keyword>
<evidence type="ECO:0000313" key="4">
    <source>
        <dbReference type="EMBL" id="KAK9498780.1"/>
    </source>
</evidence>
<dbReference type="SUPFAM" id="SSF51735">
    <property type="entry name" value="NAD(P)-binding Rossmann-fold domains"/>
    <property type="match status" value="1"/>
</dbReference>
<dbReference type="GO" id="GO:0016491">
    <property type="term" value="F:oxidoreductase activity"/>
    <property type="evidence" value="ECO:0007669"/>
    <property type="project" value="UniProtKB-KW"/>
</dbReference>
<dbReference type="InterPro" id="IPR002347">
    <property type="entry name" value="SDR_fam"/>
</dbReference>
<dbReference type="Pfam" id="PF00106">
    <property type="entry name" value="adh_short"/>
    <property type="match status" value="1"/>
</dbReference>
<keyword evidence="1" id="KW-0560">Oxidoreductase</keyword>
<name>A0AAW1CRA5_9HEMI</name>
<dbReference type="Proteomes" id="UP001461498">
    <property type="component" value="Unassembled WGS sequence"/>
</dbReference>
<keyword evidence="3" id="KW-1133">Transmembrane helix</keyword>
<gene>
    <name evidence="4" type="ORF">O3M35_003341</name>
</gene>
<comment type="caution">
    <text evidence="4">The sequence shown here is derived from an EMBL/GenBank/DDBJ whole genome shotgun (WGS) entry which is preliminary data.</text>
</comment>
<dbReference type="InterPro" id="IPR053011">
    <property type="entry name" value="SDR_family_member_7"/>
</dbReference>
<proteinExistence type="inferred from homology"/>
<dbReference type="PRINTS" id="PR00081">
    <property type="entry name" value="GDHRDH"/>
</dbReference>
<dbReference type="EMBL" id="JAPXFL010000012">
    <property type="protein sequence ID" value="KAK9498780.1"/>
    <property type="molecule type" value="Genomic_DNA"/>
</dbReference>
<evidence type="ECO:0000256" key="1">
    <source>
        <dbReference type="ARBA" id="ARBA00023002"/>
    </source>
</evidence>
<dbReference type="Gene3D" id="3.40.50.720">
    <property type="entry name" value="NAD(P)-binding Rossmann-like Domain"/>
    <property type="match status" value="1"/>
</dbReference>
<evidence type="ECO:0000313" key="5">
    <source>
        <dbReference type="Proteomes" id="UP001461498"/>
    </source>
</evidence>